<dbReference type="Proteomes" id="UP000324222">
    <property type="component" value="Unassembled WGS sequence"/>
</dbReference>
<evidence type="ECO:0000313" key="2">
    <source>
        <dbReference type="Proteomes" id="UP000324222"/>
    </source>
</evidence>
<protein>
    <submittedName>
        <fullName evidence="1">Uncharacterized protein</fullName>
    </submittedName>
</protein>
<dbReference type="AlphaFoldDB" id="A0A5B7D5E9"/>
<proteinExistence type="predicted"/>
<gene>
    <name evidence="1" type="ORF">E2C01_009300</name>
</gene>
<dbReference type="EMBL" id="VSRR010000509">
    <property type="protein sequence ID" value="MPC16474.1"/>
    <property type="molecule type" value="Genomic_DNA"/>
</dbReference>
<comment type="caution">
    <text evidence="1">The sequence shown here is derived from an EMBL/GenBank/DDBJ whole genome shotgun (WGS) entry which is preliminary data.</text>
</comment>
<organism evidence="1 2">
    <name type="scientific">Portunus trituberculatus</name>
    <name type="common">Swimming crab</name>
    <name type="synonym">Neptunus trituberculatus</name>
    <dbReference type="NCBI Taxonomy" id="210409"/>
    <lineage>
        <taxon>Eukaryota</taxon>
        <taxon>Metazoa</taxon>
        <taxon>Ecdysozoa</taxon>
        <taxon>Arthropoda</taxon>
        <taxon>Crustacea</taxon>
        <taxon>Multicrustacea</taxon>
        <taxon>Malacostraca</taxon>
        <taxon>Eumalacostraca</taxon>
        <taxon>Eucarida</taxon>
        <taxon>Decapoda</taxon>
        <taxon>Pleocyemata</taxon>
        <taxon>Brachyura</taxon>
        <taxon>Eubrachyura</taxon>
        <taxon>Portunoidea</taxon>
        <taxon>Portunidae</taxon>
        <taxon>Portuninae</taxon>
        <taxon>Portunus</taxon>
    </lineage>
</organism>
<sequence>MIAKHELLLTPFFFVAGFWRSSGTLHTAFINVWAECKAEWQGVWKEVHTVLTEGLYVIIHIYSFHDLTFVHLATRSNGL</sequence>
<reference evidence="1 2" key="1">
    <citation type="submission" date="2019-05" db="EMBL/GenBank/DDBJ databases">
        <title>Another draft genome of Portunus trituberculatus and its Hox gene families provides insights of decapod evolution.</title>
        <authorList>
            <person name="Jeong J.-H."/>
            <person name="Song I."/>
            <person name="Kim S."/>
            <person name="Choi T."/>
            <person name="Kim D."/>
            <person name="Ryu S."/>
            <person name="Kim W."/>
        </authorList>
    </citation>
    <scope>NUCLEOTIDE SEQUENCE [LARGE SCALE GENOMIC DNA]</scope>
    <source>
        <tissue evidence="1">Muscle</tissue>
    </source>
</reference>
<accession>A0A5B7D5E9</accession>
<evidence type="ECO:0000313" key="1">
    <source>
        <dbReference type="EMBL" id="MPC16474.1"/>
    </source>
</evidence>
<keyword evidence="2" id="KW-1185">Reference proteome</keyword>
<name>A0A5B7D5E9_PORTR</name>